<dbReference type="PROSITE" id="PS50821">
    <property type="entry name" value="PAZ"/>
    <property type="match status" value="1"/>
</dbReference>
<dbReference type="InterPro" id="IPR032473">
    <property type="entry name" value="Argonaute_Mid_dom"/>
</dbReference>
<evidence type="ECO:0000259" key="2">
    <source>
        <dbReference type="PROSITE" id="PS50821"/>
    </source>
</evidence>
<dbReference type="InterPro" id="IPR003165">
    <property type="entry name" value="Piwi"/>
</dbReference>
<evidence type="ECO:0000313" key="5">
    <source>
        <dbReference type="Proteomes" id="UP000276133"/>
    </source>
</evidence>
<feature type="domain" description="Piwi" evidence="3">
    <location>
        <begin position="616"/>
        <end position="927"/>
    </location>
</feature>
<dbReference type="InterPro" id="IPR032474">
    <property type="entry name" value="Argonaute_N"/>
</dbReference>
<dbReference type="InterPro" id="IPR036085">
    <property type="entry name" value="PAZ_dom_sf"/>
</dbReference>
<organism evidence="4 5">
    <name type="scientific">Brachionus plicatilis</name>
    <name type="common">Marine rotifer</name>
    <name type="synonym">Brachionus muelleri</name>
    <dbReference type="NCBI Taxonomy" id="10195"/>
    <lineage>
        <taxon>Eukaryota</taxon>
        <taxon>Metazoa</taxon>
        <taxon>Spiralia</taxon>
        <taxon>Gnathifera</taxon>
        <taxon>Rotifera</taxon>
        <taxon>Eurotatoria</taxon>
        <taxon>Monogononta</taxon>
        <taxon>Pseudotrocha</taxon>
        <taxon>Ploima</taxon>
        <taxon>Brachionidae</taxon>
        <taxon>Brachionus</taxon>
    </lineage>
</organism>
<dbReference type="PROSITE" id="PS50822">
    <property type="entry name" value="PIWI"/>
    <property type="match status" value="1"/>
</dbReference>
<dbReference type="OrthoDB" id="10252740at2759"/>
<dbReference type="InterPro" id="IPR003100">
    <property type="entry name" value="PAZ_dom"/>
</dbReference>
<dbReference type="Gene3D" id="3.30.420.10">
    <property type="entry name" value="Ribonuclease H-like superfamily/Ribonuclease H"/>
    <property type="match status" value="1"/>
</dbReference>
<dbReference type="Pfam" id="PF08699">
    <property type="entry name" value="ArgoL1"/>
    <property type="match status" value="1"/>
</dbReference>
<dbReference type="InterPro" id="IPR032472">
    <property type="entry name" value="ArgoL2"/>
</dbReference>
<dbReference type="Gene3D" id="2.170.260.10">
    <property type="entry name" value="paz domain"/>
    <property type="match status" value="1"/>
</dbReference>
<dbReference type="Gene3D" id="3.40.50.2300">
    <property type="match status" value="1"/>
</dbReference>
<dbReference type="SUPFAM" id="SSF101690">
    <property type="entry name" value="PAZ domain"/>
    <property type="match status" value="1"/>
</dbReference>
<dbReference type="STRING" id="10195.A0A3M7SRJ5"/>
<gene>
    <name evidence="4" type="ORF">BpHYR1_002825</name>
</gene>
<dbReference type="CDD" id="cd02846">
    <property type="entry name" value="PAZ_argonaute_like"/>
    <property type="match status" value="1"/>
</dbReference>
<dbReference type="SMART" id="SM01163">
    <property type="entry name" value="DUF1785"/>
    <property type="match status" value="1"/>
</dbReference>
<feature type="domain" description="PAZ" evidence="2">
    <location>
        <begin position="332"/>
        <end position="448"/>
    </location>
</feature>
<dbReference type="Pfam" id="PF16487">
    <property type="entry name" value="ArgoMid"/>
    <property type="match status" value="1"/>
</dbReference>
<dbReference type="Proteomes" id="UP000276133">
    <property type="component" value="Unassembled WGS sequence"/>
</dbReference>
<accession>A0A3M7SRJ5</accession>
<dbReference type="InterPro" id="IPR045246">
    <property type="entry name" value="Piwi_ago-like"/>
</dbReference>
<dbReference type="CDD" id="cd04657">
    <property type="entry name" value="Piwi_ago-like"/>
    <property type="match status" value="1"/>
</dbReference>
<dbReference type="InterPro" id="IPR012337">
    <property type="entry name" value="RNaseH-like_sf"/>
</dbReference>
<evidence type="ECO:0000256" key="1">
    <source>
        <dbReference type="SAM" id="MobiDB-lite"/>
    </source>
</evidence>
<dbReference type="SMART" id="SM00950">
    <property type="entry name" value="Piwi"/>
    <property type="match status" value="1"/>
</dbReference>
<sequence length="955" mass="108769">MSEQGAWSNRGRGGRGRGTESPRGRGSQVPASRGRGAPQQPQATRGRGAPQQPQAARGRGSAPLMSAVEEDFPKLGVSTPTRPAWGASKPVPTQETKQVVEKTVVEEIPAMPEPIKESVCEEEEKSAQLVKMEFPPKPAARGTEGRPIKLRTNHYRLGLKNSFTVYQYDVEMKRKSAKADDEKLISNKILMRKMFLILQSKFPPVYKNKIVYNFSKNLYSLVKLPFEKSATYELNVENGIFLITLKPINQVTVERNFYQSLEIQILDLILTHNLNYSCINVNRSFFKEGNDRFDLNFGLELWKGAYSSVRPSELGLTWNVDSANAAFFICQDLIELAKNHYNCDIPNLRNAILADKREGIVGYSFVEAYKNREIKTKTGGFRKKIRGFGPDPVSHKFEWNKPDGTKTTVSVADYLKQHYNIPLRYSNLPCIDLGRGNYLPMELCSTELKNKKKLDEKETQGMIRRTAVPAPDRMKFIDQWTKNSNINQDPVLKEYNIDVNLRMVEVDGRVLEPPDVQYKTQKINSKNIGEKGQWDHRNSKFYQSIKIEKWIVLNFAFRVKNDALDTFINALLDIGEKHGIFMADPLDVINETRRMDDNMTKNIVTKIMDKYKGIQLIVVIFGGTTNAYKIIKTQGDLINGIATQGVEDKNVNRISDQTISNILLKINCKVGGTNFVLSRENRLFGKYIQLLFDGPLMIFGADVTHPAPGEASDSIAAVVGSLDKECCYYAARLYAQKSKKGQAYEMIHNLDEMFFDLLRTHASLNQNRFPKKIVFYRDGVSEGQFSLVLRHEINKMREACMKISPSYKPGITFVVVQKRHHTRLFPVDPRDENGRSKNVPPGTVVDKDIVTKDMFDFFLCSHMGIQGTSRPCRYFLLHDDNAFSMNQLQVLSHYLCHVYARCPRSVSYPASAYYSHLAAFRGRDYIRRPLDIPNTGIISQKINIHDNIKNKMFFI</sequence>
<dbReference type="Pfam" id="PF02170">
    <property type="entry name" value="PAZ"/>
    <property type="match status" value="1"/>
</dbReference>
<dbReference type="InterPro" id="IPR036397">
    <property type="entry name" value="RNaseH_sf"/>
</dbReference>
<protein>
    <submittedName>
        <fullName evidence="4">Argonaute-2-like isoform X1</fullName>
    </submittedName>
</protein>
<proteinExistence type="predicted"/>
<comment type="caution">
    <text evidence="4">The sequence shown here is derived from an EMBL/GenBank/DDBJ whole genome shotgun (WGS) entry which is preliminary data.</text>
</comment>
<dbReference type="SUPFAM" id="SSF53098">
    <property type="entry name" value="Ribonuclease H-like"/>
    <property type="match status" value="1"/>
</dbReference>
<dbReference type="Pfam" id="PF02171">
    <property type="entry name" value="Piwi"/>
    <property type="match status" value="1"/>
</dbReference>
<dbReference type="GO" id="GO:0003723">
    <property type="term" value="F:RNA binding"/>
    <property type="evidence" value="ECO:0007669"/>
    <property type="project" value="InterPro"/>
</dbReference>
<evidence type="ECO:0000313" key="4">
    <source>
        <dbReference type="EMBL" id="RNA38491.1"/>
    </source>
</evidence>
<reference evidence="4 5" key="1">
    <citation type="journal article" date="2018" name="Sci. Rep.">
        <title>Genomic signatures of local adaptation to the degree of environmental predictability in rotifers.</title>
        <authorList>
            <person name="Franch-Gras L."/>
            <person name="Hahn C."/>
            <person name="Garcia-Roger E.M."/>
            <person name="Carmona M.J."/>
            <person name="Serra M."/>
            <person name="Gomez A."/>
        </authorList>
    </citation>
    <scope>NUCLEOTIDE SEQUENCE [LARGE SCALE GENOMIC DNA]</scope>
    <source>
        <strain evidence="4">HYR1</strain>
    </source>
</reference>
<dbReference type="AlphaFoldDB" id="A0A3M7SRJ5"/>
<dbReference type="PANTHER" id="PTHR22891">
    <property type="entry name" value="EUKARYOTIC TRANSLATION INITIATION FACTOR 2C"/>
    <property type="match status" value="1"/>
</dbReference>
<feature type="region of interest" description="Disordered" evidence="1">
    <location>
        <begin position="1"/>
        <end position="98"/>
    </location>
</feature>
<dbReference type="EMBL" id="REGN01000864">
    <property type="protein sequence ID" value="RNA38491.1"/>
    <property type="molecule type" value="Genomic_DNA"/>
</dbReference>
<dbReference type="Pfam" id="PF16486">
    <property type="entry name" value="ArgoN"/>
    <property type="match status" value="1"/>
</dbReference>
<dbReference type="InterPro" id="IPR014811">
    <property type="entry name" value="ArgoL1"/>
</dbReference>
<dbReference type="Pfam" id="PF16488">
    <property type="entry name" value="ArgoL2"/>
    <property type="match status" value="1"/>
</dbReference>
<keyword evidence="5" id="KW-1185">Reference proteome</keyword>
<name>A0A3M7SRJ5_BRAPC</name>
<evidence type="ECO:0000259" key="3">
    <source>
        <dbReference type="PROSITE" id="PS50822"/>
    </source>
</evidence>